<evidence type="ECO:0000259" key="4">
    <source>
        <dbReference type="Pfam" id="PF22820"/>
    </source>
</evidence>
<proteinExistence type="predicted"/>
<protein>
    <recommendedName>
        <fullName evidence="8">Membrane-associated protein</fullName>
    </recommendedName>
</protein>
<sequence length="452" mass="51167">MSFHPDPTKTNHKPVPPVTRAKASTQKSKGKQLASLLIIWLVVAGSVFVWYGKKQTDPMNQVEAFEEAAAQKDGKAMAALLTPAVKEMKITDDTGQQLVDYLNENPDVKEEMVKLFKEQAVTKRTADIPEEHPQLILKKGEKKWFFFDTYQYEVQPYYANIHVNFKGTAITLDGKSYGTTKEDEAVIKAGPFAPGAYMLVADYKGEYGKEKTEMTIDFYESLSAEASFYVEMTGNGVAVTSNRPEAILYVNGESTGKTIREMRKYGPVKRDGSVKLSAVYDYPFGSGNAEPVQVKDQEKIHFDIHPDRQDVYEGLRKTIVDHTYEWIQAFENQDTSYLTHVQDDDYFARQRGYYNELSSEGKQWTGSFNYLRFDLDSLVISEENGITYASVDAEVNITGRAYSASSYEGDYIDDSSDFWTYGLKYDETAENWYIVNTTKIDGLSGSNIETTR</sequence>
<feature type="domain" description="YvbJ-like NTF2-like" evidence="5">
    <location>
        <begin position="317"/>
        <end position="436"/>
    </location>
</feature>
<dbReference type="InterPro" id="IPR054530">
    <property type="entry name" value="TcaA_4th"/>
</dbReference>
<evidence type="ECO:0000256" key="1">
    <source>
        <dbReference type="SAM" id="MobiDB-lite"/>
    </source>
</evidence>
<dbReference type="Pfam" id="PF22813">
    <property type="entry name" value="TcaA_2nd"/>
    <property type="match status" value="1"/>
</dbReference>
<evidence type="ECO:0000256" key="2">
    <source>
        <dbReference type="SAM" id="Phobius"/>
    </source>
</evidence>
<dbReference type="Pfam" id="PF25155">
    <property type="entry name" value="NTF2_YvbJ"/>
    <property type="match status" value="1"/>
</dbReference>
<feature type="domain" description="TcaA second" evidence="3">
    <location>
        <begin position="58"/>
        <end position="152"/>
    </location>
</feature>
<reference evidence="6 7" key="1">
    <citation type="submission" date="2016-01" db="EMBL/GenBank/DDBJ databases">
        <title>Investigation of taxonomic status of Bacillus aminovorans.</title>
        <authorList>
            <person name="Verma A."/>
            <person name="Pal Y."/>
            <person name="Krishnamurthi S."/>
        </authorList>
    </citation>
    <scope>NUCLEOTIDE SEQUENCE [LARGE SCALE GENOMIC DNA]</scope>
    <source>
        <strain evidence="6 7">DSM 1314</strain>
    </source>
</reference>
<keyword evidence="2" id="KW-0812">Transmembrane</keyword>
<evidence type="ECO:0008006" key="8">
    <source>
        <dbReference type="Google" id="ProtNLM"/>
    </source>
</evidence>
<dbReference type="PANTHER" id="PTHR40038">
    <property type="entry name" value="MEMBRANE-ASSOCIATED PROTEIN TCAA"/>
    <property type="match status" value="1"/>
</dbReference>
<feature type="region of interest" description="Disordered" evidence="1">
    <location>
        <begin position="1"/>
        <end position="26"/>
    </location>
</feature>
<organism evidence="6 7">
    <name type="scientific">Domibacillus aminovorans</name>
    <dbReference type="NCBI Taxonomy" id="29332"/>
    <lineage>
        <taxon>Bacteria</taxon>
        <taxon>Bacillati</taxon>
        <taxon>Bacillota</taxon>
        <taxon>Bacilli</taxon>
        <taxon>Bacillales</taxon>
        <taxon>Bacillaceae</taxon>
        <taxon>Domibacillus</taxon>
    </lineage>
</organism>
<keyword evidence="7" id="KW-1185">Reference proteome</keyword>
<dbReference type="GO" id="GO:0005886">
    <property type="term" value="C:plasma membrane"/>
    <property type="evidence" value="ECO:0007669"/>
    <property type="project" value="UniProtKB-SubCell"/>
</dbReference>
<name>A0A177L2F8_9BACI</name>
<accession>A0A177L2F8</accession>
<feature type="domain" description="TcaA 4th" evidence="4">
    <location>
        <begin position="235"/>
        <end position="301"/>
    </location>
</feature>
<evidence type="ECO:0000313" key="6">
    <source>
        <dbReference type="EMBL" id="OAH58951.1"/>
    </source>
</evidence>
<evidence type="ECO:0000259" key="3">
    <source>
        <dbReference type="Pfam" id="PF22813"/>
    </source>
</evidence>
<gene>
    <name evidence="6" type="ORF">AWH49_04610</name>
</gene>
<comment type="caution">
    <text evidence="6">The sequence shown here is derived from an EMBL/GenBank/DDBJ whole genome shotgun (WGS) entry which is preliminary data.</text>
</comment>
<dbReference type="EMBL" id="LQWY01000067">
    <property type="protein sequence ID" value="OAH58951.1"/>
    <property type="molecule type" value="Genomic_DNA"/>
</dbReference>
<dbReference type="Pfam" id="PF22820">
    <property type="entry name" value="TcaA_3rd_4th"/>
    <property type="match status" value="1"/>
</dbReference>
<keyword evidence="2" id="KW-0472">Membrane</keyword>
<dbReference type="AlphaFoldDB" id="A0A177L2F8"/>
<evidence type="ECO:0000313" key="7">
    <source>
        <dbReference type="Proteomes" id="UP000076935"/>
    </source>
</evidence>
<dbReference type="Proteomes" id="UP000076935">
    <property type="component" value="Unassembled WGS sequence"/>
</dbReference>
<dbReference type="InterPro" id="IPR056902">
    <property type="entry name" value="NTF2_YvbJ"/>
</dbReference>
<dbReference type="PANTHER" id="PTHR40038:SF1">
    <property type="entry name" value="MEMBRANE-ASSOCIATED PROTEIN TCAA"/>
    <property type="match status" value="1"/>
</dbReference>
<keyword evidence="2" id="KW-1133">Transmembrane helix</keyword>
<dbReference type="InterPro" id="IPR054529">
    <property type="entry name" value="TcaA_2nd"/>
</dbReference>
<evidence type="ECO:0000259" key="5">
    <source>
        <dbReference type="Pfam" id="PF25155"/>
    </source>
</evidence>
<feature type="transmembrane region" description="Helical" evidence="2">
    <location>
        <begin position="33"/>
        <end position="52"/>
    </location>
</feature>
<dbReference type="STRING" id="29332.AWH48_07745"/>